<keyword evidence="4" id="KW-1185">Reference proteome</keyword>
<dbReference type="SUPFAM" id="SSF51735">
    <property type="entry name" value="NAD(P)-binding Rossmann-fold domains"/>
    <property type="match status" value="1"/>
</dbReference>
<accession>A0A2S7T675</accession>
<comment type="caution">
    <text evidence="3">The sequence shown here is derived from an EMBL/GenBank/DDBJ whole genome shotgun (WGS) entry which is preliminary data.</text>
</comment>
<reference evidence="4" key="1">
    <citation type="submission" date="2016-11" db="EMBL/GenBank/DDBJ databases">
        <title>Trade-off between light-utilization and light-protection in marine flavobacteria.</title>
        <authorList>
            <person name="Kumagai Y."/>
            <person name="Yoshizawa S."/>
            <person name="Kogure K."/>
        </authorList>
    </citation>
    <scope>NUCLEOTIDE SEQUENCE [LARGE SCALE GENOMIC DNA]</scope>
    <source>
        <strain evidence="4">SG-18</strain>
    </source>
</reference>
<dbReference type="AlphaFoldDB" id="A0A2S7T675"/>
<dbReference type="InterPro" id="IPR051122">
    <property type="entry name" value="SDR_DHRS6-like"/>
</dbReference>
<evidence type="ECO:0008006" key="5">
    <source>
        <dbReference type="Google" id="ProtNLM"/>
    </source>
</evidence>
<dbReference type="RefSeq" id="WP_105000644.1">
    <property type="nucleotide sequence ID" value="NZ_MQVX01000001.1"/>
</dbReference>
<dbReference type="PANTHER" id="PTHR43477">
    <property type="entry name" value="DIHYDROANTICAPSIN 7-DEHYDROGENASE"/>
    <property type="match status" value="1"/>
</dbReference>
<dbReference type="Proteomes" id="UP000239366">
    <property type="component" value="Unassembled WGS sequence"/>
</dbReference>
<evidence type="ECO:0000256" key="2">
    <source>
        <dbReference type="ARBA" id="ARBA00023002"/>
    </source>
</evidence>
<proteinExistence type="inferred from homology"/>
<dbReference type="EMBL" id="MQVX01000001">
    <property type="protein sequence ID" value="PQJ14995.1"/>
    <property type="molecule type" value="Genomic_DNA"/>
</dbReference>
<organism evidence="3 4">
    <name type="scientific">Aureicoccus marinus</name>
    <dbReference type="NCBI Taxonomy" id="754435"/>
    <lineage>
        <taxon>Bacteria</taxon>
        <taxon>Pseudomonadati</taxon>
        <taxon>Bacteroidota</taxon>
        <taxon>Flavobacteriia</taxon>
        <taxon>Flavobacteriales</taxon>
        <taxon>Flavobacteriaceae</taxon>
        <taxon>Aureicoccus</taxon>
    </lineage>
</organism>
<keyword evidence="2" id="KW-0560">Oxidoreductase</keyword>
<name>A0A2S7T675_9FLAO</name>
<gene>
    <name evidence="3" type="ORF">BST99_03935</name>
</gene>
<evidence type="ECO:0000313" key="4">
    <source>
        <dbReference type="Proteomes" id="UP000239366"/>
    </source>
</evidence>
<dbReference type="OrthoDB" id="9803333at2"/>
<dbReference type="GO" id="GO:0016491">
    <property type="term" value="F:oxidoreductase activity"/>
    <property type="evidence" value="ECO:0007669"/>
    <property type="project" value="UniProtKB-KW"/>
</dbReference>
<evidence type="ECO:0000313" key="3">
    <source>
        <dbReference type="EMBL" id="PQJ14995.1"/>
    </source>
</evidence>
<protein>
    <recommendedName>
        <fullName evidence="5">Short-chain dehydrogenase</fullName>
    </recommendedName>
</protein>
<dbReference type="PRINTS" id="PR00081">
    <property type="entry name" value="GDHRDH"/>
</dbReference>
<dbReference type="PANTHER" id="PTHR43477:SF1">
    <property type="entry name" value="DIHYDROANTICAPSIN 7-DEHYDROGENASE"/>
    <property type="match status" value="1"/>
</dbReference>
<dbReference type="InterPro" id="IPR002347">
    <property type="entry name" value="SDR_fam"/>
</dbReference>
<comment type="similarity">
    <text evidence="1">Belongs to the short-chain dehydrogenases/reductases (SDR) family.</text>
</comment>
<dbReference type="Pfam" id="PF13561">
    <property type="entry name" value="adh_short_C2"/>
    <property type="match status" value="1"/>
</dbReference>
<sequence length="263" mass="29074">MEPKKSYTIKPYALILGGSSGLGWASAQKLAQKGYALWILHRDRGTERDNLEKKFAELRQHCPELITQNTDAIHPQKMVKAIEETLSKNPKIKVRLLLFSIAKGNVKHLIDQDSLTPADLAVTAEAMAFSLMRWVQELDKRNLWTSPASVLAFTSEGGRRAWPGYAAVGAAKAALESLIRSMALEYAPKGIRFNCLQAGVTETPSSALIPGIEELKRESERRNPYQRLTTPEDVAKVVSLLARDEALWINGAIIPVDGGESIR</sequence>
<evidence type="ECO:0000256" key="1">
    <source>
        <dbReference type="ARBA" id="ARBA00006484"/>
    </source>
</evidence>
<dbReference type="InterPro" id="IPR036291">
    <property type="entry name" value="NAD(P)-bd_dom_sf"/>
</dbReference>
<dbReference type="Gene3D" id="3.40.50.720">
    <property type="entry name" value="NAD(P)-binding Rossmann-like Domain"/>
    <property type="match status" value="2"/>
</dbReference>